<gene>
    <name evidence="1" type="ORF">NUW54_g7660</name>
</gene>
<dbReference type="Proteomes" id="UP001144978">
    <property type="component" value="Unassembled WGS sequence"/>
</dbReference>
<reference evidence="1" key="1">
    <citation type="submission" date="2022-08" db="EMBL/GenBank/DDBJ databases">
        <title>Genome Sequence of Pycnoporus sanguineus.</title>
        <authorList>
            <person name="Buettner E."/>
        </authorList>
    </citation>
    <scope>NUCLEOTIDE SEQUENCE</scope>
    <source>
        <strain evidence="1">CG-C14</strain>
    </source>
</reference>
<evidence type="ECO:0000313" key="1">
    <source>
        <dbReference type="EMBL" id="KAJ2993806.1"/>
    </source>
</evidence>
<name>A0ACC1PKX9_9APHY</name>
<sequence length="584" mass="65326">MPGSPSPPASPHVVHAELAVGLYETEPNQYGVFHRYRDIPQRQPAPPSREIIFKGPKPEGTDFDPLKHCNIRWLNRPASDASAHVPYGPFENKSIYLICEWFYNSATTKSLLDLDTLVKTLHTEGFQLSDLANFSAHREMQRLDDYVSPVGVFSQEDGWHEGSLELALHKAGVQYDSEDKAPTFTVDGLHFRKILEVIQVVALALDYHVEDWVALFREAGMDLDCASALRDIVFEDVPDDMRELMSVVRPFGIAGEDEQDSSLAENQLIAEATGVICGWMMEGKASRGRGEIQTLTGPSAATFSSKSYSPPSRHTAMRVLTEILPVHSVSRRLGSYQNVGTSLCTMARTQQRPRLTLQQRALVCMRTDLMWKAIQQQREFYNDSILQIAADHSRSEQWVATQLFRVGREVAQQRKKSLYNAIVHNLAKNHKEADDNLTFHIPGRPSNGRGTLKDLARKASMIDTDSLSDAEKERLLAQLEEDSRQHAPVRKVPKKDAGIEIEGTLRHIEPEIDGVSQCTGAQYMFLITRGDVTDNFALRTTSTPRVVEACMHLFKCTPEEMAAKIEAYVTAGLSGKQSIPVVQV</sequence>
<accession>A0ACC1PKX9</accession>
<evidence type="ECO:0000313" key="2">
    <source>
        <dbReference type="Proteomes" id="UP001144978"/>
    </source>
</evidence>
<proteinExistence type="predicted"/>
<protein>
    <submittedName>
        <fullName evidence="1">Uncharacterized protein</fullName>
    </submittedName>
</protein>
<keyword evidence="2" id="KW-1185">Reference proteome</keyword>
<comment type="caution">
    <text evidence="1">The sequence shown here is derived from an EMBL/GenBank/DDBJ whole genome shotgun (WGS) entry which is preliminary data.</text>
</comment>
<organism evidence="1 2">
    <name type="scientific">Trametes sanguinea</name>
    <dbReference type="NCBI Taxonomy" id="158606"/>
    <lineage>
        <taxon>Eukaryota</taxon>
        <taxon>Fungi</taxon>
        <taxon>Dikarya</taxon>
        <taxon>Basidiomycota</taxon>
        <taxon>Agaricomycotina</taxon>
        <taxon>Agaricomycetes</taxon>
        <taxon>Polyporales</taxon>
        <taxon>Polyporaceae</taxon>
        <taxon>Trametes</taxon>
    </lineage>
</organism>
<dbReference type="EMBL" id="JANSHE010002238">
    <property type="protein sequence ID" value="KAJ2993806.1"/>
    <property type="molecule type" value="Genomic_DNA"/>
</dbReference>